<dbReference type="EMBL" id="OZ020101">
    <property type="protein sequence ID" value="CAK9274093.1"/>
    <property type="molecule type" value="Genomic_DNA"/>
</dbReference>
<evidence type="ECO:0000313" key="1">
    <source>
        <dbReference type="EMBL" id="CAK9274093.1"/>
    </source>
</evidence>
<gene>
    <name evidence="1" type="ORF">CSSPJE1EN1_LOCUS19571</name>
</gene>
<sequence>MDKDSECNALRQVLEERCPGAKFRGDDIKKLVDAGYDTETALAAASRDSLDRILPTRSGVVDVLVKSFSQPARTPLGTEGTPARAILTPQEHGTIARTNSRTSSSSIVMKRQPVVVPALRKKGKYISSLIELGSPSRTLTVFVEN</sequence>
<organism evidence="1 2">
    <name type="scientific">Sphagnum jensenii</name>
    <dbReference type="NCBI Taxonomy" id="128206"/>
    <lineage>
        <taxon>Eukaryota</taxon>
        <taxon>Viridiplantae</taxon>
        <taxon>Streptophyta</taxon>
        <taxon>Embryophyta</taxon>
        <taxon>Bryophyta</taxon>
        <taxon>Sphagnophytina</taxon>
        <taxon>Sphagnopsida</taxon>
        <taxon>Sphagnales</taxon>
        <taxon>Sphagnaceae</taxon>
        <taxon>Sphagnum</taxon>
    </lineage>
</organism>
<evidence type="ECO:0000313" key="2">
    <source>
        <dbReference type="Proteomes" id="UP001497444"/>
    </source>
</evidence>
<dbReference type="Proteomes" id="UP001497444">
    <property type="component" value="Chromosome 6"/>
</dbReference>
<evidence type="ECO:0008006" key="3">
    <source>
        <dbReference type="Google" id="ProtNLM"/>
    </source>
</evidence>
<name>A0ABP0X8A9_9BRYO</name>
<proteinExistence type="predicted"/>
<keyword evidence="2" id="KW-1185">Reference proteome</keyword>
<reference evidence="1" key="1">
    <citation type="submission" date="2024-02" db="EMBL/GenBank/DDBJ databases">
        <authorList>
            <consortium name="ELIXIR-Norway"/>
            <consortium name="Elixir Norway"/>
        </authorList>
    </citation>
    <scope>NUCLEOTIDE SEQUENCE</scope>
</reference>
<protein>
    <recommendedName>
        <fullName evidence="3">UBA domain-containing protein</fullName>
    </recommendedName>
</protein>
<accession>A0ABP0X8A9</accession>